<dbReference type="EMBL" id="AMQN01012255">
    <property type="status" value="NOT_ANNOTATED_CDS"/>
    <property type="molecule type" value="Genomic_DNA"/>
</dbReference>
<dbReference type="OrthoDB" id="6111608at2759"/>
<dbReference type="OMA" id="DIVKCHR"/>
<evidence type="ECO:0000313" key="3">
    <source>
        <dbReference type="EnsemblMetazoa" id="CapteP211138"/>
    </source>
</evidence>
<evidence type="ECO:0000313" key="4">
    <source>
        <dbReference type="Proteomes" id="UP000014760"/>
    </source>
</evidence>
<evidence type="ECO:0000313" key="2">
    <source>
        <dbReference type="EMBL" id="ELT94514.1"/>
    </source>
</evidence>
<gene>
    <name evidence="2" type="ORF">CAPTEDRAFT_211138</name>
</gene>
<keyword evidence="1" id="KW-0175">Coiled coil</keyword>
<protein>
    <submittedName>
        <fullName evidence="2 3">Uncharacterized protein</fullName>
    </submittedName>
</protein>
<organism evidence="2">
    <name type="scientific">Capitella teleta</name>
    <name type="common">Polychaete worm</name>
    <dbReference type="NCBI Taxonomy" id="283909"/>
    <lineage>
        <taxon>Eukaryota</taxon>
        <taxon>Metazoa</taxon>
        <taxon>Spiralia</taxon>
        <taxon>Lophotrochozoa</taxon>
        <taxon>Annelida</taxon>
        <taxon>Polychaeta</taxon>
        <taxon>Sedentaria</taxon>
        <taxon>Scolecida</taxon>
        <taxon>Capitellidae</taxon>
        <taxon>Capitella</taxon>
    </lineage>
</organism>
<reference evidence="4" key="1">
    <citation type="submission" date="2012-12" db="EMBL/GenBank/DDBJ databases">
        <authorList>
            <person name="Hellsten U."/>
            <person name="Grimwood J."/>
            <person name="Chapman J.A."/>
            <person name="Shapiro H."/>
            <person name="Aerts A."/>
            <person name="Otillar R.P."/>
            <person name="Terry A.Y."/>
            <person name="Boore J.L."/>
            <person name="Simakov O."/>
            <person name="Marletaz F."/>
            <person name="Cho S.-J."/>
            <person name="Edsinger-Gonzales E."/>
            <person name="Havlak P."/>
            <person name="Kuo D.-H."/>
            <person name="Larsson T."/>
            <person name="Lv J."/>
            <person name="Arendt D."/>
            <person name="Savage R."/>
            <person name="Osoegawa K."/>
            <person name="de Jong P."/>
            <person name="Lindberg D.R."/>
            <person name="Seaver E.C."/>
            <person name="Weisblat D.A."/>
            <person name="Putnam N.H."/>
            <person name="Grigoriev I.V."/>
            <person name="Rokhsar D.S."/>
        </authorList>
    </citation>
    <scope>NUCLEOTIDE SEQUENCE</scope>
    <source>
        <strain evidence="4">I ESC-2004</strain>
    </source>
</reference>
<dbReference type="Proteomes" id="UP000014760">
    <property type="component" value="Unassembled WGS sequence"/>
</dbReference>
<reference evidence="2 4" key="2">
    <citation type="journal article" date="2013" name="Nature">
        <title>Insights into bilaterian evolution from three spiralian genomes.</title>
        <authorList>
            <person name="Simakov O."/>
            <person name="Marletaz F."/>
            <person name="Cho S.J."/>
            <person name="Edsinger-Gonzales E."/>
            <person name="Havlak P."/>
            <person name="Hellsten U."/>
            <person name="Kuo D.H."/>
            <person name="Larsson T."/>
            <person name="Lv J."/>
            <person name="Arendt D."/>
            <person name="Savage R."/>
            <person name="Osoegawa K."/>
            <person name="de Jong P."/>
            <person name="Grimwood J."/>
            <person name="Chapman J.A."/>
            <person name="Shapiro H."/>
            <person name="Aerts A."/>
            <person name="Otillar R.P."/>
            <person name="Terry A.Y."/>
            <person name="Boore J.L."/>
            <person name="Grigoriev I.V."/>
            <person name="Lindberg D.R."/>
            <person name="Seaver E.C."/>
            <person name="Weisblat D.A."/>
            <person name="Putnam N.H."/>
            <person name="Rokhsar D.S."/>
        </authorList>
    </citation>
    <scope>NUCLEOTIDE SEQUENCE</scope>
    <source>
        <strain evidence="2 4">I ESC-2004</strain>
    </source>
</reference>
<dbReference type="Gene3D" id="3.30.70.1820">
    <property type="entry name" value="L1 transposable element, RRM domain"/>
    <property type="match status" value="1"/>
</dbReference>
<name>R7TLG4_CAPTE</name>
<evidence type="ECO:0000256" key="1">
    <source>
        <dbReference type="SAM" id="Coils"/>
    </source>
</evidence>
<sequence>MTQLHQQLETKYQRITDLEKEIDSLKSSADDLEQYSRRTSLRVAGLHEENEEDPCKVAMDLINDHLSLDPPISIEELDRVHQVGPKKTEDSTTKPRKLLMKFTTRRACRRVFAVRWRLQSSEATKKIFINEHLTEIRAKRMWEARKLKRYCRS</sequence>
<feature type="coiled-coil region" evidence="1">
    <location>
        <begin position="1"/>
        <end position="35"/>
    </location>
</feature>
<dbReference type="EnsemblMetazoa" id="CapteT211138">
    <property type="protein sequence ID" value="CapteP211138"/>
    <property type="gene ID" value="CapteG211138"/>
</dbReference>
<dbReference type="EMBL" id="KB309397">
    <property type="protein sequence ID" value="ELT94514.1"/>
    <property type="molecule type" value="Genomic_DNA"/>
</dbReference>
<dbReference type="HOGENOM" id="CLU_065234_0_0_1"/>
<reference evidence="3" key="3">
    <citation type="submission" date="2015-06" db="UniProtKB">
        <authorList>
            <consortium name="EnsemblMetazoa"/>
        </authorList>
    </citation>
    <scope>IDENTIFICATION</scope>
</reference>
<proteinExistence type="predicted"/>
<keyword evidence="4" id="KW-1185">Reference proteome</keyword>
<dbReference type="AlphaFoldDB" id="R7TLG4"/>
<accession>R7TLG4</accession>